<name>A0A9K3Q5R2_9STRA</name>
<dbReference type="InterPro" id="IPR032801">
    <property type="entry name" value="PXL2A/B/C"/>
</dbReference>
<sequence length="426" mass="46848">MISFRLRRVYMSLSLFRLFLLVSTASLSSHSSRVYAFSSTSSNLASFATSRRVITTTTATTTATATTLSVPFSKRNINTNTVLCGSSSIPAEPFWTDNDYGNDGNNNNNNNGNNTLPSVPTPTATKKITASDVQQISVTTVDGTTVTLGELMMMATTMTPKSTTNADSKATTTTSTTTTSTTTTTSIVVFLRHLGCFHCWSYAREWIDVMKEQQERLSKTDHPPNDDDSNNNNKENATVDGIVGPIFISIGDPDRLTAFLQHHPEIPSSQIAVDGYDFDAYRKAGFGRMDTKEQQHQKQSIATSSTNGVSPRPVRLGGWKGWWTFLTNFLPLAPVTPDMTFPEMFAPEGLMWLGGTMILQRTNRDDENNDDDDDDETNNNNNNNNLKIVYRWDDRIPGDYPNAKEVWDIAQQAAAAAAAKKSGHSG</sequence>
<dbReference type="PANTHER" id="PTHR28630">
    <property type="match status" value="1"/>
</dbReference>
<dbReference type="EMBL" id="JAGRRH010000004">
    <property type="protein sequence ID" value="KAG7371561.1"/>
    <property type="molecule type" value="Genomic_DNA"/>
</dbReference>
<feature type="chain" id="PRO_5039949471" evidence="2">
    <location>
        <begin position="25"/>
        <end position="426"/>
    </location>
</feature>
<feature type="region of interest" description="Disordered" evidence="1">
    <location>
        <begin position="215"/>
        <end position="238"/>
    </location>
</feature>
<feature type="region of interest" description="Disordered" evidence="1">
    <location>
        <begin position="159"/>
        <end position="178"/>
    </location>
</feature>
<feature type="region of interest" description="Disordered" evidence="1">
    <location>
        <begin position="95"/>
        <end position="123"/>
    </location>
</feature>
<feature type="signal peptide" evidence="2">
    <location>
        <begin position="1"/>
        <end position="24"/>
    </location>
</feature>
<accession>A0A9K3Q5R2</accession>
<dbReference type="Proteomes" id="UP000693970">
    <property type="component" value="Unassembled WGS sequence"/>
</dbReference>
<feature type="compositionally biased region" description="Polar residues" evidence="1">
    <location>
        <begin position="159"/>
        <end position="170"/>
    </location>
</feature>
<feature type="compositionally biased region" description="Low complexity" evidence="1">
    <location>
        <begin position="97"/>
        <end position="114"/>
    </location>
</feature>
<feature type="compositionally biased region" description="Basic and acidic residues" evidence="1">
    <location>
        <begin position="215"/>
        <end position="225"/>
    </location>
</feature>
<evidence type="ECO:0000256" key="1">
    <source>
        <dbReference type="SAM" id="MobiDB-lite"/>
    </source>
</evidence>
<reference evidence="3" key="2">
    <citation type="submission" date="2021-04" db="EMBL/GenBank/DDBJ databases">
        <authorList>
            <person name="Podell S."/>
        </authorList>
    </citation>
    <scope>NUCLEOTIDE SEQUENCE</scope>
    <source>
        <strain evidence="3">Hildebrandi</strain>
    </source>
</reference>
<keyword evidence="4" id="KW-1185">Reference proteome</keyword>
<feature type="compositionally biased region" description="Acidic residues" evidence="1">
    <location>
        <begin position="367"/>
        <end position="377"/>
    </location>
</feature>
<evidence type="ECO:0000313" key="4">
    <source>
        <dbReference type="Proteomes" id="UP000693970"/>
    </source>
</evidence>
<feature type="region of interest" description="Disordered" evidence="1">
    <location>
        <begin position="362"/>
        <end position="385"/>
    </location>
</feature>
<reference evidence="3" key="1">
    <citation type="journal article" date="2021" name="Sci. Rep.">
        <title>Diploid genomic architecture of Nitzschia inconspicua, an elite biomass production diatom.</title>
        <authorList>
            <person name="Oliver A."/>
            <person name="Podell S."/>
            <person name="Pinowska A."/>
            <person name="Traller J.C."/>
            <person name="Smith S.R."/>
            <person name="McClure R."/>
            <person name="Beliaev A."/>
            <person name="Bohutskyi P."/>
            <person name="Hill E.A."/>
            <person name="Rabines A."/>
            <person name="Zheng H."/>
            <person name="Allen L.Z."/>
            <person name="Kuo A."/>
            <person name="Grigoriev I.V."/>
            <person name="Allen A.E."/>
            <person name="Hazlebeck D."/>
            <person name="Allen E.E."/>
        </authorList>
    </citation>
    <scope>NUCLEOTIDE SEQUENCE</scope>
    <source>
        <strain evidence="3">Hildebrandi</strain>
    </source>
</reference>
<evidence type="ECO:0000256" key="2">
    <source>
        <dbReference type="SAM" id="SignalP"/>
    </source>
</evidence>
<comment type="caution">
    <text evidence="3">The sequence shown here is derived from an EMBL/GenBank/DDBJ whole genome shotgun (WGS) entry which is preliminary data.</text>
</comment>
<evidence type="ECO:0000313" key="3">
    <source>
        <dbReference type="EMBL" id="KAG7371561.1"/>
    </source>
</evidence>
<dbReference type="AlphaFoldDB" id="A0A9K3Q5R2"/>
<keyword evidence="2" id="KW-0732">Signal</keyword>
<protein>
    <submittedName>
        <fullName evidence="3">Uncharacterized protein</fullName>
    </submittedName>
</protein>
<proteinExistence type="predicted"/>
<organism evidence="3 4">
    <name type="scientific">Nitzschia inconspicua</name>
    <dbReference type="NCBI Taxonomy" id="303405"/>
    <lineage>
        <taxon>Eukaryota</taxon>
        <taxon>Sar</taxon>
        <taxon>Stramenopiles</taxon>
        <taxon>Ochrophyta</taxon>
        <taxon>Bacillariophyta</taxon>
        <taxon>Bacillariophyceae</taxon>
        <taxon>Bacillariophycidae</taxon>
        <taxon>Bacillariales</taxon>
        <taxon>Bacillariaceae</taxon>
        <taxon>Nitzschia</taxon>
    </lineage>
</organism>
<gene>
    <name evidence="3" type="ORF">IV203_020131</name>
</gene>
<dbReference type="PANTHER" id="PTHR28630:SF3">
    <property type="entry name" value="PEROXIREDOXIN-LIKE 2C"/>
    <property type="match status" value="1"/>
</dbReference>